<evidence type="ECO:0000313" key="4">
    <source>
        <dbReference type="EMBL" id="AIY41821.1"/>
    </source>
</evidence>
<keyword evidence="2 4" id="KW-0808">Transferase</keyword>
<sequence>MTTSTATPSDSNKDMWDAQQYMRFGNERLRPALDLLAYIPEQEPRHVVDLGCGTGNVSALLKARWPAADVLGVDSSANMLAAASAAVPECRFLQADLNQWQPDNLLDVIYSNATLQWLPDHPTLLPRLLSFLRPGGWLALQMPAMQDAPLRQMQVELAQSPAFAPYLSKIRQQPGILSTEDYYDMLRARSAMLDIWETTYLHTLRGDDAVTNWAAGTSLRPYLEAIPDDRREDFRAAYAEKMRTAYPQRENGITLLPFKRLFIVAHV</sequence>
<dbReference type="KEGG" id="care:LT85_2663"/>
<reference evidence="5" key="1">
    <citation type="journal article" date="2014" name="Soil Biol. Biochem.">
        <title>Structure and function of bacterial communities in ageing soils: Insights from the Mendocino ecological staircase.</title>
        <authorList>
            <person name="Uroz S."/>
            <person name="Tech J.J."/>
            <person name="Sawaya N.A."/>
            <person name="Frey-Klett P."/>
            <person name="Leveau J.H.J."/>
        </authorList>
    </citation>
    <scope>NUCLEOTIDE SEQUENCE [LARGE SCALE GENOMIC DNA]</scope>
    <source>
        <strain evidence="5">Cal35</strain>
    </source>
</reference>
<dbReference type="HOGENOM" id="CLU_037990_5_2_4"/>
<dbReference type="STRING" id="279058.LT85_2663"/>
<proteinExistence type="predicted"/>
<evidence type="ECO:0000259" key="3">
    <source>
        <dbReference type="Pfam" id="PF13649"/>
    </source>
</evidence>
<dbReference type="Pfam" id="PF13649">
    <property type="entry name" value="Methyltransf_25"/>
    <property type="match status" value="1"/>
</dbReference>
<dbReference type="RefSeq" id="WP_081992362.1">
    <property type="nucleotide sequence ID" value="NZ_CP009962.1"/>
</dbReference>
<dbReference type="Gene3D" id="3.40.50.150">
    <property type="entry name" value="Vaccinia Virus protein VP39"/>
    <property type="match status" value="1"/>
</dbReference>
<accession>A0A0A1FBD4</accession>
<evidence type="ECO:0000256" key="2">
    <source>
        <dbReference type="ARBA" id="ARBA00022679"/>
    </source>
</evidence>
<organism evidence="4 5">
    <name type="scientific">Collimonas arenae</name>
    <dbReference type="NCBI Taxonomy" id="279058"/>
    <lineage>
        <taxon>Bacteria</taxon>
        <taxon>Pseudomonadati</taxon>
        <taxon>Pseudomonadota</taxon>
        <taxon>Betaproteobacteria</taxon>
        <taxon>Burkholderiales</taxon>
        <taxon>Oxalobacteraceae</taxon>
        <taxon>Collimonas</taxon>
    </lineage>
</organism>
<dbReference type="SUPFAM" id="SSF53335">
    <property type="entry name" value="S-adenosyl-L-methionine-dependent methyltransferases"/>
    <property type="match status" value="1"/>
</dbReference>
<dbReference type="PANTHER" id="PTHR43861">
    <property type="entry name" value="TRANS-ACONITATE 2-METHYLTRANSFERASE-RELATED"/>
    <property type="match status" value="1"/>
</dbReference>
<dbReference type="InterPro" id="IPR041698">
    <property type="entry name" value="Methyltransf_25"/>
</dbReference>
<dbReference type="Proteomes" id="UP000030302">
    <property type="component" value="Chromosome"/>
</dbReference>
<dbReference type="GO" id="GO:0032259">
    <property type="term" value="P:methylation"/>
    <property type="evidence" value="ECO:0007669"/>
    <property type="project" value="UniProtKB-KW"/>
</dbReference>
<keyword evidence="5" id="KW-1185">Reference proteome</keyword>
<evidence type="ECO:0000313" key="5">
    <source>
        <dbReference type="Proteomes" id="UP000030302"/>
    </source>
</evidence>
<gene>
    <name evidence="4" type="ORF">LT85_2663</name>
</gene>
<dbReference type="GO" id="GO:0030798">
    <property type="term" value="F:trans-aconitate 2-methyltransferase activity"/>
    <property type="evidence" value="ECO:0007669"/>
    <property type="project" value="UniProtKB-EC"/>
</dbReference>
<dbReference type="EMBL" id="CP009962">
    <property type="protein sequence ID" value="AIY41821.1"/>
    <property type="molecule type" value="Genomic_DNA"/>
</dbReference>
<dbReference type="Gene3D" id="1.10.150.290">
    <property type="entry name" value="S-adenosyl-L-methionine-dependent methyltransferases"/>
    <property type="match status" value="1"/>
</dbReference>
<dbReference type="InterPro" id="IPR029063">
    <property type="entry name" value="SAM-dependent_MTases_sf"/>
</dbReference>
<dbReference type="PANTHER" id="PTHR43861:SF1">
    <property type="entry name" value="TRANS-ACONITATE 2-METHYLTRANSFERASE"/>
    <property type="match status" value="1"/>
</dbReference>
<protein>
    <submittedName>
        <fullName evidence="4">Trans-aconitate 2-methyltransferase</fullName>
        <ecNumber evidence="4">2.1.1.144</ecNumber>
    </submittedName>
</protein>
<keyword evidence="1 4" id="KW-0489">Methyltransferase</keyword>
<dbReference type="AlphaFoldDB" id="A0A0A1FBD4"/>
<feature type="domain" description="Methyltransferase" evidence="3">
    <location>
        <begin position="47"/>
        <end position="136"/>
    </location>
</feature>
<evidence type="ECO:0000256" key="1">
    <source>
        <dbReference type="ARBA" id="ARBA00022603"/>
    </source>
</evidence>
<dbReference type="InterPro" id="IPR023149">
    <property type="entry name" value="Trans_acon_MeTrfase_C"/>
</dbReference>
<dbReference type="CDD" id="cd02440">
    <property type="entry name" value="AdoMet_MTases"/>
    <property type="match status" value="1"/>
</dbReference>
<name>A0A0A1FBD4_9BURK</name>
<dbReference type="EC" id="2.1.1.144" evidence="4"/>